<dbReference type="Proteomes" id="UP001057452">
    <property type="component" value="Chromosome 5"/>
</dbReference>
<organism evidence="1 2">
    <name type="scientific">Chaenocephalus aceratus</name>
    <name type="common">Blackfin icefish</name>
    <name type="synonym">Chaenichthys aceratus</name>
    <dbReference type="NCBI Taxonomy" id="36190"/>
    <lineage>
        <taxon>Eukaryota</taxon>
        <taxon>Metazoa</taxon>
        <taxon>Chordata</taxon>
        <taxon>Craniata</taxon>
        <taxon>Vertebrata</taxon>
        <taxon>Euteleostomi</taxon>
        <taxon>Actinopterygii</taxon>
        <taxon>Neopterygii</taxon>
        <taxon>Teleostei</taxon>
        <taxon>Neoteleostei</taxon>
        <taxon>Acanthomorphata</taxon>
        <taxon>Eupercaria</taxon>
        <taxon>Perciformes</taxon>
        <taxon>Notothenioidei</taxon>
        <taxon>Channichthyidae</taxon>
        <taxon>Chaenocephalus</taxon>
    </lineage>
</organism>
<accession>A0ACB9XIG7</accession>
<evidence type="ECO:0000313" key="1">
    <source>
        <dbReference type="EMBL" id="KAI4826851.1"/>
    </source>
</evidence>
<comment type="caution">
    <text evidence="1">The sequence shown here is derived from an EMBL/GenBank/DDBJ whole genome shotgun (WGS) entry which is preliminary data.</text>
</comment>
<proteinExistence type="predicted"/>
<protein>
    <submittedName>
        <fullName evidence="1">Uncharacterized protein</fullName>
    </submittedName>
</protein>
<evidence type="ECO:0000313" key="2">
    <source>
        <dbReference type="Proteomes" id="UP001057452"/>
    </source>
</evidence>
<dbReference type="EMBL" id="CM043789">
    <property type="protein sequence ID" value="KAI4826851.1"/>
    <property type="molecule type" value="Genomic_DNA"/>
</dbReference>
<keyword evidence="2" id="KW-1185">Reference proteome</keyword>
<gene>
    <name evidence="1" type="ORF">KUCAC02_030282</name>
</gene>
<reference evidence="1" key="1">
    <citation type="submission" date="2022-05" db="EMBL/GenBank/DDBJ databases">
        <title>Chromosome-level genome of Chaenocephalus aceratus.</title>
        <authorList>
            <person name="Park H."/>
        </authorList>
    </citation>
    <scope>NUCLEOTIDE SEQUENCE</scope>
    <source>
        <strain evidence="1">KU_202001</strain>
    </source>
</reference>
<sequence>MHLPLLPSHSLCCYGNLHEVDCIELALLSVGEAQSDRIMIVMNTSVCKAADVGSMRRTAAICSAEGYRWPPRVTCPEQVARLTSPTHRRTPNGR</sequence>
<name>A0ACB9XIG7_CHAAC</name>